<evidence type="ECO:0000313" key="13">
    <source>
        <dbReference type="Proteomes" id="UP000199415"/>
    </source>
</evidence>
<dbReference type="OrthoDB" id="7181295at2"/>
<dbReference type="PANTHER" id="PTHR30033:SF2">
    <property type="entry name" value="FLAGELLAR HOOK PROTEIN"/>
    <property type="match status" value="1"/>
</dbReference>
<dbReference type="NCBIfam" id="TIGR02492">
    <property type="entry name" value="flgK_ends"/>
    <property type="match status" value="1"/>
</dbReference>
<dbReference type="InterPro" id="IPR010930">
    <property type="entry name" value="Flg_bb/hook_C_dom"/>
</dbReference>
<dbReference type="SUPFAM" id="SSF64518">
    <property type="entry name" value="Phase 1 flagellin"/>
    <property type="match status" value="1"/>
</dbReference>
<dbReference type="GO" id="GO:0044780">
    <property type="term" value="P:bacterial-type flagellum assembly"/>
    <property type="evidence" value="ECO:0007669"/>
    <property type="project" value="InterPro"/>
</dbReference>
<feature type="coiled-coil region" evidence="7">
    <location>
        <begin position="136"/>
        <end position="188"/>
    </location>
</feature>
<feature type="region of interest" description="Disordered" evidence="8">
    <location>
        <begin position="244"/>
        <end position="269"/>
    </location>
</feature>
<keyword evidence="6" id="KW-0975">Bacterial flagellum</keyword>
<sequence length="648" mass="68102">MSLSGALGNAVSGMLASQRQVEVISGNVSNAQTEGFTEKNAAASARVLGGRASGVQISQITRDANPFLEAELRGEQSGLRNTETKSEFSQRIQDLFGTLDSDSALPNQIADLKSKLEQLGVEPGNTAARTEVVRQAETVANQFNDLTDGIQELRRQADTQIDQAVQSINDNLQQLQQLNQDIAEASGTGDPTANLEDQRDQALQEISGLIDIQTFTRDNGAVSVFTNEGSPLLNAEQGRVEFNASGSFQPGQGGNSVTSTTGSTLGPDAGGRLGALLEVRDQTLPDLQGDIDRLAAQVREEVNAVHNQGTPGNRPQSRIEGSVRLADSSGTLFNIEAGGASNGTGGTLEVAQVDSNGNVDNRATVNLNSFGGGDAQDLANFINSEVSADITLTGGTRFADLNGQDQLVLNGDAFDTGSSNFVIDSSNANIESASIADTAQTDTDGDGTRERSLSHFAGLNNFFETPNTALTNPPPGQTGHDPNLISANGTSAANSIQVREDISENPDLISRGVANTTEDQQAIAEGDGTVAKDLAEAFETDVDFPAPNSNALPGGDQRGNLSSRTTTLGGFAADVIQFQSSEASRLKEDAEFQSETVSNLEFRAESQAGVNVDEELAQLQQFQQAFNANARLVSTAQQMFQSLSRAVA</sequence>
<feature type="domain" description="Flagellar basal body rod protein N-terminal" evidence="9">
    <location>
        <begin position="9"/>
        <end position="37"/>
    </location>
</feature>
<evidence type="ECO:0000313" key="12">
    <source>
        <dbReference type="EMBL" id="SDF93639.1"/>
    </source>
</evidence>
<dbReference type="EMBL" id="FNCE01000003">
    <property type="protein sequence ID" value="SDF93639.1"/>
    <property type="molecule type" value="Genomic_DNA"/>
</dbReference>
<keyword evidence="12" id="KW-0282">Flagellum</keyword>
<feature type="compositionally biased region" description="Low complexity" evidence="8">
    <location>
        <begin position="255"/>
        <end position="266"/>
    </location>
</feature>
<dbReference type="Pfam" id="PF00460">
    <property type="entry name" value="Flg_bb_rod"/>
    <property type="match status" value="1"/>
</dbReference>
<gene>
    <name evidence="12" type="ORF">SAMN05216241_103235</name>
</gene>
<dbReference type="InterPro" id="IPR001444">
    <property type="entry name" value="Flag_bb_rod_N"/>
</dbReference>
<dbReference type="GO" id="GO:0005576">
    <property type="term" value="C:extracellular region"/>
    <property type="evidence" value="ECO:0007669"/>
    <property type="project" value="UniProtKB-SubCell"/>
</dbReference>
<evidence type="ECO:0000256" key="7">
    <source>
        <dbReference type="SAM" id="Coils"/>
    </source>
</evidence>
<dbReference type="Pfam" id="PF06429">
    <property type="entry name" value="Flg_bbr_C"/>
    <property type="match status" value="1"/>
</dbReference>
<protein>
    <recommendedName>
        <fullName evidence="4">Flagellar hook-associated protein 1</fullName>
    </recommendedName>
</protein>
<evidence type="ECO:0000259" key="10">
    <source>
        <dbReference type="Pfam" id="PF06429"/>
    </source>
</evidence>
<name>A0A1G7Q6S5_9PROT</name>
<feature type="domain" description="Flagellar basal-body/hook protein C-terminal" evidence="10">
    <location>
        <begin position="607"/>
        <end position="645"/>
    </location>
</feature>
<dbReference type="AlphaFoldDB" id="A0A1G7Q6S5"/>
<dbReference type="Proteomes" id="UP000199415">
    <property type="component" value="Unassembled WGS sequence"/>
</dbReference>
<dbReference type="STRING" id="1082479.SAMN05216241_103235"/>
<comment type="similarity">
    <text evidence="3">Belongs to the flagella basal body rod proteins family.</text>
</comment>
<comment type="subcellular location">
    <subcellularLocation>
        <location evidence="1">Bacterial flagellum basal body</location>
    </subcellularLocation>
    <subcellularLocation>
        <location evidence="2">Secreted</location>
    </subcellularLocation>
</comment>
<evidence type="ECO:0000256" key="6">
    <source>
        <dbReference type="ARBA" id="ARBA00023143"/>
    </source>
</evidence>
<accession>A0A1G7Q6S5</accession>
<keyword evidence="12" id="KW-0969">Cilium</keyword>
<reference evidence="12 13" key="1">
    <citation type="submission" date="2016-10" db="EMBL/GenBank/DDBJ databases">
        <authorList>
            <person name="de Groot N.N."/>
        </authorList>
    </citation>
    <scope>NUCLEOTIDE SEQUENCE [LARGE SCALE GENOMIC DNA]</scope>
    <source>
        <strain evidence="12 13">DSM 25584</strain>
    </source>
</reference>
<dbReference type="InterPro" id="IPR053927">
    <property type="entry name" value="FlgK_helical"/>
</dbReference>
<dbReference type="GO" id="GO:0009425">
    <property type="term" value="C:bacterial-type flagellum basal body"/>
    <property type="evidence" value="ECO:0007669"/>
    <property type="project" value="UniProtKB-SubCell"/>
</dbReference>
<dbReference type="GO" id="GO:0009424">
    <property type="term" value="C:bacterial-type flagellum hook"/>
    <property type="evidence" value="ECO:0007669"/>
    <property type="project" value="InterPro"/>
</dbReference>
<evidence type="ECO:0000259" key="11">
    <source>
        <dbReference type="Pfam" id="PF22638"/>
    </source>
</evidence>
<dbReference type="PANTHER" id="PTHR30033">
    <property type="entry name" value="FLAGELLAR HOOK-ASSOCIATED PROTEIN 1"/>
    <property type="match status" value="1"/>
</dbReference>
<evidence type="ECO:0000256" key="5">
    <source>
        <dbReference type="ARBA" id="ARBA00022525"/>
    </source>
</evidence>
<keyword evidence="5" id="KW-0964">Secreted</keyword>
<evidence type="ECO:0000256" key="1">
    <source>
        <dbReference type="ARBA" id="ARBA00004117"/>
    </source>
</evidence>
<dbReference type="GO" id="GO:0005198">
    <property type="term" value="F:structural molecule activity"/>
    <property type="evidence" value="ECO:0007669"/>
    <property type="project" value="InterPro"/>
</dbReference>
<dbReference type="PRINTS" id="PR01005">
    <property type="entry name" value="FLGHOOKAP1"/>
</dbReference>
<feature type="domain" description="Flagellar hook-associated protein FlgK helical" evidence="11">
    <location>
        <begin position="90"/>
        <end position="310"/>
    </location>
</feature>
<dbReference type="InterPro" id="IPR002371">
    <property type="entry name" value="FlgK"/>
</dbReference>
<dbReference type="RefSeq" id="WP_090019349.1">
    <property type="nucleotide sequence ID" value="NZ_FNCE01000003.1"/>
</dbReference>
<evidence type="ECO:0000256" key="8">
    <source>
        <dbReference type="SAM" id="MobiDB-lite"/>
    </source>
</evidence>
<keyword evidence="7" id="KW-0175">Coiled coil</keyword>
<keyword evidence="12" id="KW-0966">Cell projection</keyword>
<evidence type="ECO:0000256" key="4">
    <source>
        <dbReference type="ARBA" id="ARBA00016244"/>
    </source>
</evidence>
<evidence type="ECO:0000259" key="9">
    <source>
        <dbReference type="Pfam" id="PF00460"/>
    </source>
</evidence>
<evidence type="ECO:0000256" key="2">
    <source>
        <dbReference type="ARBA" id="ARBA00004613"/>
    </source>
</evidence>
<organism evidence="12 13">
    <name type="scientific">Limimonas halophila</name>
    <dbReference type="NCBI Taxonomy" id="1082479"/>
    <lineage>
        <taxon>Bacteria</taxon>
        <taxon>Pseudomonadati</taxon>
        <taxon>Pseudomonadota</taxon>
        <taxon>Alphaproteobacteria</taxon>
        <taxon>Rhodospirillales</taxon>
        <taxon>Rhodovibrionaceae</taxon>
        <taxon>Limimonas</taxon>
    </lineage>
</organism>
<proteinExistence type="inferred from homology"/>
<dbReference type="Pfam" id="PF22638">
    <property type="entry name" value="FlgK_D1"/>
    <property type="match status" value="1"/>
</dbReference>
<evidence type="ECO:0000256" key="3">
    <source>
        <dbReference type="ARBA" id="ARBA00009677"/>
    </source>
</evidence>
<keyword evidence="13" id="KW-1185">Reference proteome</keyword>